<protein>
    <recommendedName>
        <fullName evidence="2">HECT-type E3 ubiquitin transferase</fullName>
        <ecNumber evidence="2">2.3.2.26</ecNumber>
    </recommendedName>
</protein>
<feature type="compositionally biased region" description="Basic and acidic residues" evidence="6">
    <location>
        <begin position="14"/>
        <end position="24"/>
    </location>
</feature>
<dbReference type="InterPro" id="IPR044611">
    <property type="entry name" value="E3A/B/C-like"/>
</dbReference>
<feature type="region of interest" description="Disordered" evidence="6">
    <location>
        <begin position="1"/>
        <end position="33"/>
    </location>
</feature>
<evidence type="ECO:0000256" key="1">
    <source>
        <dbReference type="ARBA" id="ARBA00000885"/>
    </source>
</evidence>
<dbReference type="Gene3D" id="3.90.1750.10">
    <property type="entry name" value="Hect, E3 ligase catalytic domains"/>
    <property type="match status" value="1"/>
</dbReference>
<evidence type="ECO:0000256" key="2">
    <source>
        <dbReference type="ARBA" id="ARBA00012485"/>
    </source>
</evidence>
<dbReference type="InterPro" id="IPR035983">
    <property type="entry name" value="Hect_E3_ubiquitin_ligase"/>
</dbReference>
<evidence type="ECO:0000313" key="9">
    <source>
        <dbReference type="Proteomes" id="UP001174136"/>
    </source>
</evidence>
<dbReference type="AlphaFoldDB" id="A0AA47NU61"/>
<evidence type="ECO:0000256" key="6">
    <source>
        <dbReference type="SAM" id="MobiDB-lite"/>
    </source>
</evidence>
<proteinExistence type="predicted"/>
<keyword evidence="4 5" id="KW-0833">Ubl conjugation pathway</keyword>
<gene>
    <name evidence="8" type="primary">G2E3_20</name>
    <name evidence="8" type="ORF">N1851_024772</name>
</gene>
<evidence type="ECO:0000256" key="5">
    <source>
        <dbReference type="PROSITE-ProRule" id="PRU00104"/>
    </source>
</evidence>
<dbReference type="PROSITE" id="PS50237">
    <property type="entry name" value="HECT"/>
    <property type="match status" value="1"/>
</dbReference>
<feature type="domain" description="HECT" evidence="7">
    <location>
        <begin position="426"/>
        <end position="757"/>
    </location>
</feature>
<feature type="compositionally biased region" description="Basic and acidic residues" evidence="6">
    <location>
        <begin position="259"/>
        <end position="279"/>
    </location>
</feature>
<organism evidence="8 9">
    <name type="scientific">Merluccius polli</name>
    <name type="common">Benguela hake</name>
    <name type="synonym">Merluccius cadenati</name>
    <dbReference type="NCBI Taxonomy" id="89951"/>
    <lineage>
        <taxon>Eukaryota</taxon>
        <taxon>Metazoa</taxon>
        <taxon>Chordata</taxon>
        <taxon>Craniata</taxon>
        <taxon>Vertebrata</taxon>
        <taxon>Euteleostomi</taxon>
        <taxon>Actinopterygii</taxon>
        <taxon>Neopterygii</taxon>
        <taxon>Teleostei</taxon>
        <taxon>Neoteleostei</taxon>
        <taxon>Acanthomorphata</taxon>
        <taxon>Zeiogadaria</taxon>
        <taxon>Gadariae</taxon>
        <taxon>Gadiformes</taxon>
        <taxon>Gadoidei</taxon>
        <taxon>Merlucciidae</taxon>
        <taxon>Merluccius</taxon>
    </lineage>
</organism>
<feature type="compositionally biased region" description="Polar residues" evidence="6">
    <location>
        <begin position="1"/>
        <end position="10"/>
    </location>
</feature>
<dbReference type="Proteomes" id="UP001174136">
    <property type="component" value="Unassembled WGS sequence"/>
</dbReference>
<sequence length="787" mass="87457">MFRKYSNPQGNHAHCSDFKSRGNDRTAPPPSTGLAGMAGSLGVLDIERVVIAAVRAALQGVAPPVQSTSTVSAPAVPSATGTSNFAATVTSLRSAPLPSIPRHNRAQSGYLRRRNVKIYTKDVVCLTFSPGESVFIIPRGETRTRLATAGLVGKISFSTEWSEDQVRAEITAIFSGAFGLSEHQSLPFQFLSTIKGCKKLMIPKVTSNFPWGGKEVASVCSSTCLYIMAEMEVPAQNWCVELSDDSDFESPVVQRRRVTQREASSRAQREHCERLERVEASAPSDDGMELQGQQGPNEAMNHFSVTQREASSRAQREHCERLERVEASAPSDDGMELQGQRGPNEAMNYFADFIPTDIEEDEEIEEAIRRSLLEESVQSLQDSRFAESLSKEEMTGIVKAHSERVVTEAFRPIYISRGNVWTTALRQFSRRKFTQCTDLLYVTFASDEGTNEDGADLGGPRREFFRLLVKAIFKESGAFEESLNGFTPRMNISHVQNGVYRTIGQMMSTIIVQGGEPPALLSPLVVDYLLTGSIFQLKVTPDDVADMVLREALKKVDQALTTDELEQAVECCDSWRYQLEGLPNPVSMDNKDAFVQNAILFYVLIQRQSCYDQLVEGLKYYEVLPLLKERPCLRVLLHMPKEPSDVPADVVATLLKPNYSVLGSNRRPTEELMVVKFREFLHCVQEKELGEHLNARNLTEAEKVFILTLNPGHILAFATGSSKVPAIGFSPSPKLTFVHDDTKHLPIAHTCSNELQIFVNRKNLADDNEFDYIFLVALMNGSTFSAV</sequence>
<comment type="caution">
    <text evidence="8">The sequence shown here is derived from an EMBL/GenBank/DDBJ whole genome shotgun (WGS) entry which is preliminary data.</text>
</comment>
<dbReference type="GO" id="GO:0000209">
    <property type="term" value="P:protein polyubiquitination"/>
    <property type="evidence" value="ECO:0007669"/>
    <property type="project" value="InterPro"/>
</dbReference>
<comment type="catalytic activity">
    <reaction evidence="1">
        <text>S-ubiquitinyl-[E2 ubiquitin-conjugating enzyme]-L-cysteine + [acceptor protein]-L-lysine = [E2 ubiquitin-conjugating enzyme]-L-cysteine + N(6)-ubiquitinyl-[acceptor protein]-L-lysine.</text>
        <dbReference type="EC" id="2.3.2.26"/>
    </reaction>
</comment>
<evidence type="ECO:0000256" key="3">
    <source>
        <dbReference type="ARBA" id="ARBA00022679"/>
    </source>
</evidence>
<dbReference type="PANTHER" id="PTHR45700">
    <property type="entry name" value="UBIQUITIN-PROTEIN LIGASE E3C"/>
    <property type="match status" value="1"/>
</dbReference>
<dbReference type="SUPFAM" id="SSF56204">
    <property type="entry name" value="Hect, E3 ligase catalytic domain"/>
    <property type="match status" value="2"/>
</dbReference>
<dbReference type="GO" id="GO:0061630">
    <property type="term" value="F:ubiquitin protein ligase activity"/>
    <property type="evidence" value="ECO:0007669"/>
    <property type="project" value="UniProtKB-EC"/>
</dbReference>
<keyword evidence="9" id="KW-1185">Reference proteome</keyword>
<evidence type="ECO:0000313" key="8">
    <source>
        <dbReference type="EMBL" id="KAK0138681.1"/>
    </source>
</evidence>
<evidence type="ECO:0000256" key="4">
    <source>
        <dbReference type="ARBA" id="ARBA00022786"/>
    </source>
</evidence>
<accession>A0AA47NU61</accession>
<dbReference type="InterPro" id="IPR000569">
    <property type="entry name" value="HECT_dom"/>
</dbReference>
<dbReference type="EMBL" id="JAOPHQ010004583">
    <property type="protein sequence ID" value="KAK0138681.1"/>
    <property type="molecule type" value="Genomic_DNA"/>
</dbReference>
<keyword evidence="3" id="KW-0808">Transferase</keyword>
<feature type="region of interest" description="Disordered" evidence="6">
    <location>
        <begin position="259"/>
        <end position="298"/>
    </location>
</feature>
<dbReference type="Pfam" id="PF00632">
    <property type="entry name" value="HECT"/>
    <property type="match status" value="1"/>
</dbReference>
<feature type="active site" description="Glycyl thioester intermediate" evidence="5">
    <location>
        <position position="751"/>
    </location>
</feature>
<dbReference type="SMART" id="SM00119">
    <property type="entry name" value="HECTc"/>
    <property type="match status" value="1"/>
</dbReference>
<reference evidence="8" key="1">
    <citation type="journal article" date="2023" name="Front. Mar. Sci.">
        <title>A new Merluccius polli reference genome to investigate the effects of global change in West African waters.</title>
        <authorList>
            <person name="Mateo J.L."/>
            <person name="Blanco-Fernandez C."/>
            <person name="Garcia-Vazquez E."/>
            <person name="Machado-Schiaffino G."/>
        </authorList>
    </citation>
    <scope>NUCLEOTIDE SEQUENCE</scope>
    <source>
        <strain evidence="8">C29</strain>
        <tissue evidence="8">Fin</tissue>
    </source>
</reference>
<dbReference type="EC" id="2.3.2.26" evidence="2"/>
<dbReference type="Gene3D" id="3.30.2410.10">
    <property type="entry name" value="Hect, E3 ligase catalytic domain"/>
    <property type="match status" value="1"/>
</dbReference>
<evidence type="ECO:0000259" key="7">
    <source>
        <dbReference type="PROSITE" id="PS50237"/>
    </source>
</evidence>
<name>A0AA47NU61_MERPO</name>